<comment type="caution">
    <text evidence="1">The sequence shown here is derived from an EMBL/GenBank/DDBJ whole genome shotgun (WGS) entry which is preliminary data.</text>
</comment>
<organism evidence="1 2">
    <name type="scientific">candidate division WOR-3 bacterium</name>
    <dbReference type="NCBI Taxonomy" id="2052148"/>
    <lineage>
        <taxon>Bacteria</taxon>
        <taxon>Bacteria division WOR-3</taxon>
    </lineage>
</organism>
<accession>A0A9C9ENT7</accession>
<protein>
    <submittedName>
        <fullName evidence="1">DUF3795 domain-containing protein</fullName>
    </submittedName>
</protein>
<dbReference type="Pfam" id="PF12675">
    <property type="entry name" value="DUF3795"/>
    <property type="match status" value="1"/>
</dbReference>
<gene>
    <name evidence="1" type="ORF">ENI34_09635</name>
</gene>
<evidence type="ECO:0000313" key="1">
    <source>
        <dbReference type="EMBL" id="HEC79379.1"/>
    </source>
</evidence>
<dbReference type="Proteomes" id="UP000885826">
    <property type="component" value="Unassembled WGS sequence"/>
</dbReference>
<proteinExistence type="predicted"/>
<dbReference type="EMBL" id="DRIG01000099">
    <property type="protein sequence ID" value="HEC79379.1"/>
    <property type="molecule type" value="Genomic_DNA"/>
</dbReference>
<dbReference type="InterPro" id="IPR024227">
    <property type="entry name" value="DUF3795"/>
</dbReference>
<name>A0A9C9ENT7_UNCW3</name>
<dbReference type="AlphaFoldDB" id="A0A9C9ENT7"/>
<reference evidence="1" key="1">
    <citation type="journal article" date="2020" name="mSystems">
        <title>Genome- and Community-Level Interaction Insights into Carbon Utilization and Element Cycling Functions of Hydrothermarchaeota in Hydrothermal Sediment.</title>
        <authorList>
            <person name="Zhou Z."/>
            <person name="Liu Y."/>
            <person name="Xu W."/>
            <person name="Pan J."/>
            <person name="Luo Z.H."/>
            <person name="Li M."/>
        </authorList>
    </citation>
    <scope>NUCLEOTIDE SEQUENCE</scope>
    <source>
        <strain evidence="1">HyVt-388</strain>
    </source>
</reference>
<sequence length="148" mass="16723">MNYEQEKKMHISFCGSYCHMCDWHTGKIKKTAKAALDMINEFNGFGRLLKDKVDVENLKKGLEILADSSICSGCKAETGADARCAIRKCCSAKGYDLCNECPEFPCDTLKNNPGVIKWHCLENLEEIKKNGLEDWIAKQWTEYIAGMT</sequence>
<evidence type="ECO:0000313" key="2">
    <source>
        <dbReference type="Proteomes" id="UP000885826"/>
    </source>
</evidence>